<evidence type="ECO:0000313" key="3">
    <source>
        <dbReference type="Proteomes" id="UP000324222"/>
    </source>
</evidence>
<name>A0A5B7D6Z5_PORTR</name>
<keyword evidence="3" id="KW-1185">Reference proteome</keyword>
<reference evidence="2 3" key="1">
    <citation type="submission" date="2019-05" db="EMBL/GenBank/DDBJ databases">
        <title>Another draft genome of Portunus trituberculatus and its Hox gene families provides insights of decapod evolution.</title>
        <authorList>
            <person name="Jeong J.-H."/>
            <person name="Song I."/>
            <person name="Kim S."/>
            <person name="Choi T."/>
            <person name="Kim D."/>
            <person name="Ryu S."/>
            <person name="Kim W."/>
        </authorList>
    </citation>
    <scope>NUCLEOTIDE SEQUENCE [LARGE SCALE GENOMIC DNA]</scope>
    <source>
        <tissue evidence="2">Muscle</tissue>
    </source>
</reference>
<dbReference type="Proteomes" id="UP000324222">
    <property type="component" value="Unassembled WGS sequence"/>
</dbReference>
<proteinExistence type="predicted"/>
<accession>A0A5B7D6Z5</accession>
<sequence length="141" mass="15423">MSVDVVEHSTVTLAAGERLVPNRAVRFGRVPKREKAKILAAMQSVNARSQEKAVLAELEDNTRVTAAIIRAHMDTCDFTRDKVAPMLQQARAHPSYTQCPPTLRGGEALAHLVRTGGSQGQRSSSSRALIFRKPLPPCDNH</sequence>
<dbReference type="AlphaFoldDB" id="A0A5B7D6Z5"/>
<evidence type="ECO:0000313" key="2">
    <source>
        <dbReference type="EMBL" id="MPC17045.1"/>
    </source>
</evidence>
<dbReference type="OrthoDB" id="7634782at2759"/>
<gene>
    <name evidence="2" type="primary">E75_1</name>
    <name evidence="2" type="ORF">E2C01_009890</name>
</gene>
<comment type="caution">
    <text evidence="2">The sequence shown here is derived from an EMBL/GenBank/DDBJ whole genome shotgun (WGS) entry which is preliminary data.</text>
</comment>
<protein>
    <submittedName>
        <fullName evidence="2">Nuclear hormone receptor E75</fullName>
    </submittedName>
</protein>
<organism evidence="2 3">
    <name type="scientific">Portunus trituberculatus</name>
    <name type="common">Swimming crab</name>
    <name type="synonym">Neptunus trituberculatus</name>
    <dbReference type="NCBI Taxonomy" id="210409"/>
    <lineage>
        <taxon>Eukaryota</taxon>
        <taxon>Metazoa</taxon>
        <taxon>Ecdysozoa</taxon>
        <taxon>Arthropoda</taxon>
        <taxon>Crustacea</taxon>
        <taxon>Multicrustacea</taxon>
        <taxon>Malacostraca</taxon>
        <taxon>Eumalacostraca</taxon>
        <taxon>Eucarida</taxon>
        <taxon>Decapoda</taxon>
        <taxon>Pleocyemata</taxon>
        <taxon>Brachyura</taxon>
        <taxon>Eubrachyura</taxon>
        <taxon>Portunoidea</taxon>
        <taxon>Portunidae</taxon>
        <taxon>Portuninae</taxon>
        <taxon>Portunus</taxon>
    </lineage>
</organism>
<feature type="region of interest" description="Disordered" evidence="1">
    <location>
        <begin position="116"/>
        <end position="141"/>
    </location>
</feature>
<evidence type="ECO:0000256" key="1">
    <source>
        <dbReference type="SAM" id="MobiDB-lite"/>
    </source>
</evidence>
<keyword evidence="2" id="KW-0675">Receptor</keyword>
<dbReference type="EMBL" id="VSRR010000556">
    <property type="protein sequence ID" value="MPC17045.1"/>
    <property type="molecule type" value="Genomic_DNA"/>
</dbReference>